<feature type="domain" description="Potassium channel" evidence="10">
    <location>
        <begin position="190"/>
        <end position="264"/>
    </location>
</feature>
<evidence type="ECO:0000256" key="6">
    <source>
        <dbReference type="ARBA" id="ARBA00023136"/>
    </source>
</evidence>
<evidence type="ECO:0000256" key="7">
    <source>
        <dbReference type="ARBA" id="ARBA00023303"/>
    </source>
</evidence>
<proteinExistence type="inferred from homology"/>
<sequence length="339" mass="38823">MDTLMHMIVLIKTGFGWSNKFWKKNDRLIHLHSVIENCTRLENPSISRAVMKTVDLDDNHQFIRAFRVFCPQLLIVGLLLCYLLAGAFIYQLIDEKIAEDDYYDVVLFAFTTIATIGYGNIYPSNDTSRIFTIVYAIFGIPLCLLTLANLGKHLMKSYWMVLICLGKNIRRRPTGEANLPIKVIICLFFVTVMFGALLFPEKAKFRTFTVEQIYFSVISFATVGFGDISATAHSFLRLILVLSYLSWGMMLMATLFSALSRYLRKLRYAGRRFYGAREVHVWFGGHRMKVSRLLEIIGTEFNASPRQVQHVLQDLDNVISEAVVEAEQRRKASTATSHE</sequence>
<feature type="transmembrane region" description="Helical" evidence="9">
    <location>
        <begin position="73"/>
        <end position="93"/>
    </location>
</feature>
<keyword evidence="4 9" id="KW-1133">Transmembrane helix</keyword>
<keyword evidence="11" id="KW-1185">Reference proteome</keyword>
<accession>A0A914BU85</accession>
<dbReference type="GO" id="GO:0015271">
    <property type="term" value="F:outward rectifier potassium channel activity"/>
    <property type="evidence" value="ECO:0007669"/>
    <property type="project" value="TreeGrafter"/>
</dbReference>
<name>A0A914BU85_9BILA</name>
<keyword evidence="2 8" id="KW-0813">Transport</keyword>
<evidence type="ECO:0000256" key="9">
    <source>
        <dbReference type="SAM" id="Phobius"/>
    </source>
</evidence>
<dbReference type="GO" id="GO:0022841">
    <property type="term" value="F:potassium ion leak channel activity"/>
    <property type="evidence" value="ECO:0007669"/>
    <property type="project" value="TreeGrafter"/>
</dbReference>
<dbReference type="InterPro" id="IPR013099">
    <property type="entry name" value="K_chnl_dom"/>
</dbReference>
<dbReference type="PANTHER" id="PTHR11003:SF341">
    <property type="entry name" value="POTASSIUM CHANNEL DOMAIN-CONTAINING PROTEIN"/>
    <property type="match status" value="1"/>
</dbReference>
<dbReference type="Proteomes" id="UP000887540">
    <property type="component" value="Unplaced"/>
</dbReference>
<dbReference type="Pfam" id="PF07885">
    <property type="entry name" value="Ion_trans_2"/>
    <property type="match status" value="2"/>
</dbReference>
<keyword evidence="3 8" id="KW-0812">Transmembrane</keyword>
<evidence type="ECO:0000256" key="4">
    <source>
        <dbReference type="ARBA" id="ARBA00022989"/>
    </source>
</evidence>
<evidence type="ECO:0000259" key="10">
    <source>
        <dbReference type="Pfam" id="PF07885"/>
    </source>
</evidence>
<keyword evidence="7 8" id="KW-0407">Ion channel</keyword>
<evidence type="ECO:0000313" key="11">
    <source>
        <dbReference type="Proteomes" id="UP000887540"/>
    </source>
</evidence>
<dbReference type="SUPFAM" id="SSF81324">
    <property type="entry name" value="Voltage-gated potassium channels"/>
    <property type="match status" value="2"/>
</dbReference>
<keyword evidence="5 8" id="KW-0406">Ion transport</keyword>
<dbReference type="PANTHER" id="PTHR11003">
    <property type="entry name" value="POTASSIUM CHANNEL, SUBFAMILY K"/>
    <property type="match status" value="1"/>
</dbReference>
<comment type="subcellular location">
    <subcellularLocation>
        <location evidence="1">Membrane</location>
        <topology evidence="1">Multi-pass membrane protein</topology>
    </subcellularLocation>
</comment>
<reference evidence="12" key="1">
    <citation type="submission" date="2022-11" db="UniProtKB">
        <authorList>
            <consortium name="WormBaseParasite"/>
        </authorList>
    </citation>
    <scope>IDENTIFICATION</scope>
</reference>
<feature type="transmembrane region" description="Helical" evidence="9">
    <location>
        <begin position="179"/>
        <end position="200"/>
    </location>
</feature>
<dbReference type="InterPro" id="IPR003280">
    <property type="entry name" value="2pore_dom_K_chnl"/>
</dbReference>
<dbReference type="GO" id="GO:0030322">
    <property type="term" value="P:stabilization of membrane potential"/>
    <property type="evidence" value="ECO:0007669"/>
    <property type="project" value="TreeGrafter"/>
</dbReference>
<evidence type="ECO:0000256" key="5">
    <source>
        <dbReference type="ARBA" id="ARBA00023065"/>
    </source>
</evidence>
<evidence type="ECO:0000256" key="2">
    <source>
        <dbReference type="ARBA" id="ARBA00022448"/>
    </source>
</evidence>
<dbReference type="WBParaSite" id="ACRNAN_Path_100.g363.t1">
    <property type="protein sequence ID" value="ACRNAN_Path_100.g363.t1"/>
    <property type="gene ID" value="ACRNAN_Path_100.g363"/>
</dbReference>
<feature type="transmembrane region" description="Helical" evidence="9">
    <location>
        <begin position="238"/>
        <end position="263"/>
    </location>
</feature>
<feature type="transmembrane region" description="Helical" evidence="9">
    <location>
        <begin position="212"/>
        <end position="232"/>
    </location>
</feature>
<comment type="similarity">
    <text evidence="8">Belongs to the two pore domain potassium channel (TC 1.A.1.8) family.</text>
</comment>
<evidence type="ECO:0000256" key="8">
    <source>
        <dbReference type="RuleBase" id="RU003857"/>
    </source>
</evidence>
<organism evidence="11 12">
    <name type="scientific">Acrobeloides nanus</name>
    <dbReference type="NCBI Taxonomy" id="290746"/>
    <lineage>
        <taxon>Eukaryota</taxon>
        <taxon>Metazoa</taxon>
        <taxon>Ecdysozoa</taxon>
        <taxon>Nematoda</taxon>
        <taxon>Chromadorea</taxon>
        <taxon>Rhabditida</taxon>
        <taxon>Tylenchina</taxon>
        <taxon>Cephalobomorpha</taxon>
        <taxon>Cephaloboidea</taxon>
        <taxon>Cephalobidae</taxon>
        <taxon>Acrobeloides</taxon>
    </lineage>
</organism>
<feature type="transmembrane region" description="Helical" evidence="9">
    <location>
        <begin position="130"/>
        <end position="150"/>
    </location>
</feature>
<keyword evidence="6 9" id="KW-0472">Membrane</keyword>
<dbReference type="PRINTS" id="PR01333">
    <property type="entry name" value="2POREKCHANEL"/>
</dbReference>
<dbReference type="Gene3D" id="1.10.287.70">
    <property type="match status" value="1"/>
</dbReference>
<dbReference type="GO" id="GO:0005886">
    <property type="term" value="C:plasma membrane"/>
    <property type="evidence" value="ECO:0007669"/>
    <property type="project" value="TreeGrafter"/>
</dbReference>
<dbReference type="AlphaFoldDB" id="A0A914BU85"/>
<evidence type="ECO:0000256" key="3">
    <source>
        <dbReference type="ARBA" id="ARBA00022692"/>
    </source>
</evidence>
<protein>
    <submittedName>
        <fullName evidence="12">Potassium channel domain-containing protein</fullName>
    </submittedName>
</protein>
<evidence type="ECO:0000313" key="12">
    <source>
        <dbReference type="WBParaSite" id="ACRNAN_Path_100.g363.t1"/>
    </source>
</evidence>
<feature type="transmembrane region" description="Helical" evidence="9">
    <location>
        <begin position="105"/>
        <end position="123"/>
    </location>
</feature>
<evidence type="ECO:0000256" key="1">
    <source>
        <dbReference type="ARBA" id="ARBA00004141"/>
    </source>
</evidence>
<feature type="domain" description="Potassium channel" evidence="10">
    <location>
        <begin position="79"/>
        <end position="155"/>
    </location>
</feature>